<keyword evidence="3" id="KW-1185">Reference proteome</keyword>
<feature type="compositionally biased region" description="Polar residues" evidence="1">
    <location>
        <begin position="331"/>
        <end position="348"/>
    </location>
</feature>
<dbReference type="PANTHER" id="PTHR38696:SF1">
    <property type="entry name" value="MEDIATOR OF RNA POLYMERASE II TRANSCRIPTION SUBUNIT 13"/>
    <property type="match status" value="1"/>
</dbReference>
<accession>A0A409VZS1</accession>
<dbReference type="Proteomes" id="UP000284706">
    <property type="component" value="Unassembled WGS sequence"/>
</dbReference>
<feature type="compositionally biased region" description="Polar residues" evidence="1">
    <location>
        <begin position="414"/>
        <end position="427"/>
    </location>
</feature>
<dbReference type="InParanoid" id="A0A409VZS1"/>
<dbReference type="OrthoDB" id="3358646at2759"/>
<feature type="region of interest" description="Disordered" evidence="1">
    <location>
        <begin position="525"/>
        <end position="687"/>
    </location>
</feature>
<dbReference type="PANTHER" id="PTHR38696">
    <property type="entry name" value="MEDIATOR OF RNA POLYMERASE II TRANSCRIPTION SUBUNIT 13"/>
    <property type="match status" value="1"/>
</dbReference>
<comment type="caution">
    <text evidence="2">The sequence shown here is derived from an EMBL/GenBank/DDBJ whole genome shotgun (WGS) entry which is preliminary data.</text>
</comment>
<dbReference type="EMBL" id="NHYE01005489">
    <property type="protein sequence ID" value="PPQ71754.1"/>
    <property type="molecule type" value="Genomic_DNA"/>
</dbReference>
<evidence type="ECO:0000313" key="2">
    <source>
        <dbReference type="EMBL" id="PPQ71754.1"/>
    </source>
</evidence>
<feature type="compositionally biased region" description="Low complexity" evidence="1">
    <location>
        <begin position="661"/>
        <end position="673"/>
    </location>
</feature>
<proteinExistence type="predicted"/>
<feature type="region of interest" description="Disordered" evidence="1">
    <location>
        <begin position="279"/>
        <end position="381"/>
    </location>
</feature>
<reference evidence="2 3" key="1">
    <citation type="journal article" date="2018" name="Evol. Lett.">
        <title>Horizontal gene cluster transfer increased hallucinogenic mushroom diversity.</title>
        <authorList>
            <person name="Reynolds H.T."/>
            <person name="Vijayakumar V."/>
            <person name="Gluck-Thaler E."/>
            <person name="Korotkin H.B."/>
            <person name="Matheny P.B."/>
            <person name="Slot J.C."/>
        </authorList>
    </citation>
    <scope>NUCLEOTIDE SEQUENCE [LARGE SCALE GENOMIC DNA]</scope>
    <source>
        <strain evidence="2 3">SRW20</strain>
    </source>
</reference>
<evidence type="ECO:0000256" key="1">
    <source>
        <dbReference type="SAM" id="MobiDB-lite"/>
    </source>
</evidence>
<dbReference type="AlphaFoldDB" id="A0A409VZS1"/>
<name>A0A409VZS1_9AGAR</name>
<sequence length="737" mass="80107">MSSPSPGPSAEVPFTPRKEFIRESSNQPNSFALLALSGPNCIRLYSFVHLAVASIRRLLEQRSLVISSREDTVQNFYEFVLDAKPWANPKSVPTEKLIVDIMAVVYHCGYTYLSLIDYGREPDDRLVMTFCKPSTDFRSPSPFSSSSPPKVDSSTSLLGNKVAAKRVPFAISFSSVTIMRVISPPLHLTPAILQAVRASWPRGVVAEKKVGENSYEFKLKGYKWFQPDTFATDSLRHILSLLSSLDAHSFTLLTSISLTNRSRVKDLWIFTGPALEGETLPSDHASDIHHGGISNTPDRGRLSPENQHYHQRHGTDPPPVIPHSPVIQHPRASTESPTRPRLSPSQGQVLRKPAPRAQIPVSVVHDPDTENPDETNEVQPIHAHMPSTISDSVENMTGVGASPNIFYSTSPFQAAVSPSPNPVTITSPLGKDIPMNPRQPSPIPPSERLEAQPVSDTSSSLPQQIPSPNQDQNQDRSLGSSSNTPAIPSMTSPFLGMGAFRDSELSSQSEVSYEIPIKWTGPLQEELAEEKERPKLGTGRHSSGPNLPGAWQPSPIAEKPDQELASQMAEEKKNDTTPIHELGSRFDAPQVVRPDVPLRKSEAALVGIIHSTSPPPPVPSPDKSAERSSSAGGQGWVLVSVDNGKQSPAPPDVPEAKEQQSPPSSTPVTTASPKLSKEPQYEQASPTAKAIVIIDALDSKNRSPRSIGQSSSGVRRFFSLSKKNSVSVTFLYRSIGI</sequence>
<evidence type="ECO:0000313" key="3">
    <source>
        <dbReference type="Proteomes" id="UP000284706"/>
    </source>
</evidence>
<gene>
    <name evidence="2" type="ORF">CVT26_007595</name>
</gene>
<organism evidence="2 3">
    <name type="scientific">Gymnopilus dilepis</name>
    <dbReference type="NCBI Taxonomy" id="231916"/>
    <lineage>
        <taxon>Eukaryota</taxon>
        <taxon>Fungi</taxon>
        <taxon>Dikarya</taxon>
        <taxon>Basidiomycota</taxon>
        <taxon>Agaricomycotina</taxon>
        <taxon>Agaricomycetes</taxon>
        <taxon>Agaricomycetidae</taxon>
        <taxon>Agaricales</taxon>
        <taxon>Agaricineae</taxon>
        <taxon>Hymenogastraceae</taxon>
        <taxon>Gymnopilus</taxon>
    </lineage>
</organism>
<feature type="compositionally biased region" description="Polar residues" evidence="1">
    <location>
        <begin position="454"/>
        <end position="492"/>
    </location>
</feature>
<protein>
    <submittedName>
        <fullName evidence="2">Uncharacterized protein</fullName>
    </submittedName>
</protein>
<feature type="region of interest" description="Disordered" evidence="1">
    <location>
        <begin position="414"/>
        <end position="495"/>
    </location>
</feature>